<dbReference type="EMBL" id="CATOUU010001125">
    <property type="protein sequence ID" value="CAI9973792.1"/>
    <property type="molecule type" value="Genomic_DNA"/>
</dbReference>
<accession>A0AA86RCI1</accession>
<reference evidence="1" key="1">
    <citation type="submission" date="2023-06" db="EMBL/GenBank/DDBJ databases">
        <authorList>
            <person name="Kurt Z."/>
        </authorList>
    </citation>
    <scope>NUCLEOTIDE SEQUENCE</scope>
</reference>
<evidence type="ECO:0000313" key="2">
    <source>
        <dbReference type="EMBL" id="CAL6000990.1"/>
    </source>
</evidence>
<organism evidence="1">
    <name type="scientific">Hexamita inflata</name>
    <dbReference type="NCBI Taxonomy" id="28002"/>
    <lineage>
        <taxon>Eukaryota</taxon>
        <taxon>Metamonada</taxon>
        <taxon>Diplomonadida</taxon>
        <taxon>Hexamitidae</taxon>
        <taxon>Hexamitinae</taxon>
        <taxon>Hexamita</taxon>
    </lineage>
</organism>
<sequence>MTHLIVTLSFTQYIVFNIKISNNLLTLEQPQINTKLEIVSSKHIKVLTNTALLSVQLVVKLASHNTALFNQRTGLIAITEISFTRLSVQFGQLISLEIQMKFMILFLTPFNQTQFSYLALNLQFDSHWFILHALSAPTGTSWTLFRFTFPFLRRRALHLDFHQAKTLSPPFWDCAGGFGRGSSRTRFRPKSASKALEWGCQSAGNTCGGGIQQQLPHYCYQHRQIRIQDSVTSDFLDWKRLHSRVHNSYSRPFLNKK</sequence>
<evidence type="ECO:0000313" key="3">
    <source>
        <dbReference type="Proteomes" id="UP001642409"/>
    </source>
</evidence>
<dbReference type="Proteomes" id="UP001642409">
    <property type="component" value="Unassembled WGS sequence"/>
</dbReference>
<keyword evidence="3" id="KW-1185">Reference proteome</keyword>
<name>A0AA86RCI1_9EUKA</name>
<proteinExistence type="predicted"/>
<comment type="caution">
    <text evidence="1">The sequence shown here is derived from an EMBL/GenBank/DDBJ whole genome shotgun (WGS) entry which is preliminary data.</text>
</comment>
<dbReference type="AlphaFoldDB" id="A0AA86RCI1"/>
<reference evidence="2 3" key="2">
    <citation type="submission" date="2024-07" db="EMBL/GenBank/DDBJ databases">
        <authorList>
            <person name="Akdeniz Z."/>
        </authorList>
    </citation>
    <scope>NUCLEOTIDE SEQUENCE [LARGE SCALE GENOMIC DNA]</scope>
</reference>
<protein>
    <submittedName>
        <fullName evidence="2">Hypothetical_protein</fullName>
    </submittedName>
</protein>
<gene>
    <name evidence="2" type="ORF">HINF_LOCUS17108</name>
    <name evidence="1" type="ORF">HINF_LOCUS61437</name>
</gene>
<dbReference type="EMBL" id="CAXDID020000042">
    <property type="protein sequence ID" value="CAL6000990.1"/>
    <property type="molecule type" value="Genomic_DNA"/>
</dbReference>
<evidence type="ECO:0000313" key="1">
    <source>
        <dbReference type="EMBL" id="CAI9973792.1"/>
    </source>
</evidence>